<comment type="subcellular location">
    <subcellularLocation>
        <location evidence="1">Nucleus</location>
    </subcellularLocation>
</comment>
<dbReference type="InterPro" id="IPR052035">
    <property type="entry name" value="ZnF_BED_domain_contain"/>
</dbReference>
<dbReference type="Gene3D" id="1.10.10.1070">
    <property type="entry name" value="Zinc finger, BED domain-containing"/>
    <property type="match status" value="1"/>
</dbReference>
<dbReference type="GO" id="GO:0046983">
    <property type="term" value="F:protein dimerization activity"/>
    <property type="evidence" value="ECO:0007669"/>
    <property type="project" value="InterPro"/>
</dbReference>
<dbReference type="SUPFAM" id="SSF53098">
    <property type="entry name" value="Ribonuclease H-like"/>
    <property type="match status" value="1"/>
</dbReference>
<dbReference type="InterPro" id="IPR012337">
    <property type="entry name" value="RNaseH-like_sf"/>
</dbReference>
<dbReference type="InterPro" id="IPR008906">
    <property type="entry name" value="HATC_C_dom"/>
</dbReference>
<feature type="region of interest" description="Disordered" evidence="6">
    <location>
        <begin position="425"/>
        <end position="459"/>
    </location>
</feature>
<evidence type="ECO:0000259" key="7">
    <source>
        <dbReference type="Pfam" id="PF05699"/>
    </source>
</evidence>
<dbReference type="Ensembl" id="ENSPKIT00000006477.1">
    <property type="protein sequence ID" value="ENSPKIP00000025734.1"/>
    <property type="gene ID" value="ENSPKIG00000008489.1"/>
</dbReference>
<dbReference type="AlphaFoldDB" id="A0A3B3S4P9"/>
<organism evidence="8 9">
    <name type="scientific">Paramormyrops kingsleyae</name>
    <dbReference type="NCBI Taxonomy" id="1676925"/>
    <lineage>
        <taxon>Eukaryota</taxon>
        <taxon>Metazoa</taxon>
        <taxon>Chordata</taxon>
        <taxon>Craniata</taxon>
        <taxon>Vertebrata</taxon>
        <taxon>Euteleostomi</taxon>
        <taxon>Actinopterygii</taxon>
        <taxon>Neopterygii</taxon>
        <taxon>Teleostei</taxon>
        <taxon>Osteoglossocephala</taxon>
        <taxon>Osteoglossomorpha</taxon>
        <taxon>Osteoglossiformes</taxon>
        <taxon>Mormyridae</taxon>
        <taxon>Paramormyrops</taxon>
    </lineage>
</organism>
<dbReference type="Proteomes" id="UP000261540">
    <property type="component" value="Unplaced"/>
</dbReference>
<dbReference type="GeneTree" id="ENSGT00940000158431"/>
<dbReference type="PANTHER" id="PTHR46481:SF10">
    <property type="entry name" value="ZINC FINGER BED DOMAIN-CONTAINING PROTEIN 39"/>
    <property type="match status" value="1"/>
</dbReference>
<evidence type="ECO:0000256" key="3">
    <source>
        <dbReference type="ARBA" id="ARBA00022771"/>
    </source>
</evidence>
<evidence type="ECO:0000256" key="6">
    <source>
        <dbReference type="SAM" id="MobiDB-lite"/>
    </source>
</evidence>
<keyword evidence="3" id="KW-0863">Zinc-finger</keyword>
<evidence type="ECO:0000256" key="4">
    <source>
        <dbReference type="ARBA" id="ARBA00022833"/>
    </source>
</evidence>
<evidence type="ECO:0000256" key="1">
    <source>
        <dbReference type="ARBA" id="ARBA00004123"/>
    </source>
</evidence>
<protein>
    <recommendedName>
        <fullName evidence="7">HAT C-terminal dimerisation domain-containing protein</fullName>
    </recommendedName>
</protein>
<feature type="region of interest" description="Disordered" evidence="6">
    <location>
        <begin position="48"/>
        <end position="77"/>
    </location>
</feature>
<dbReference type="GO" id="GO:0008270">
    <property type="term" value="F:zinc ion binding"/>
    <property type="evidence" value="ECO:0007669"/>
    <property type="project" value="UniProtKB-KW"/>
</dbReference>
<evidence type="ECO:0000256" key="2">
    <source>
        <dbReference type="ARBA" id="ARBA00022723"/>
    </source>
</evidence>
<feature type="compositionally biased region" description="Basic and acidic residues" evidence="6">
    <location>
        <begin position="50"/>
        <end position="61"/>
    </location>
</feature>
<keyword evidence="9" id="KW-1185">Reference proteome</keyword>
<reference evidence="8" key="2">
    <citation type="submission" date="2025-09" db="UniProtKB">
        <authorList>
            <consortium name="Ensembl"/>
        </authorList>
    </citation>
    <scope>IDENTIFICATION</scope>
</reference>
<sequence length="589" mass="66781">MLCNKDCWLAQPGTFISPAYVCRKSVKYCGNTNNLYKHLKIHKTQYTELQSRREEERELSERPPAPRQSSLAESLQRGREYPGNLEDVFHFISGDSPRASAITRSLCEMIMMDLQPLSVVEDKGFRNFAKTMDPRYKSPSRKSLMEGKIPSLFAECHSKVQKYLDSAEHAVLTTDMWTSRSTEAYLTVSCHVIDDDWQMQAFVLETCSFTNQHTAENISSELIKITTEWGITDKVQAVITDKAFNMVNAVQKANSIKALPDLLSLKERCNAIVSFFHHSTRATERLKVVQKQHNFPEHKLILAVETRWNSLSYMLERLLEQREAITTALCLFGKSTLCMTEEEWSLIMIPLVSLLLRSTASYSCEGSKLAAELSAQCQHRFRNIETFYGLAVSTFLDIRFKNLGFRNSTNVETMKARLLTDMQSLQASAPRPSSSSSSASAMASTSHAPAESATPPPAQKGIWAEFDSQVLATQQHRTTGTDVLIEMHRYSEEKQILRDQDPLLWWKNNQPTFPTLSKLAKKHLSVIATSVPSERIFSTAQTSTYLFIKATLFSLIKQSGFKSHPKYSSEGKKVVYNWTLRPPPSLHKT</sequence>
<keyword evidence="4" id="KW-0862">Zinc</keyword>
<evidence type="ECO:0000256" key="5">
    <source>
        <dbReference type="ARBA" id="ARBA00023242"/>
    </source>
</evidence>
<accession>A0A3B3S4P9</accession>
<name>A0A3B3S4P9_9TELE</name>
<reference evidence="8" key="1">
    <citation type="submission" date="2025-08" db="UniProtKB">
        <authorList>
            <consortium name="Ensembl"/>
        </authorList>
    </citation>
    <scope>IDENTIFICATION</scope>
</reference>
<evidence type="ECO:0000313" key="8">
    <source>
        <dbReference type="Ensembl" id="ENSPKIP00000025734.1"/>
    </source>
</evidence>
<feature type="compositionally biased region" description="Low complexity" evidence="6">
    <location>
        <begin position="427"/>
        <end position="450"/>
    </location>
</feature>
<dbReference type="SUPFAM" id="SSF140996">
    <property type="entry name" value="Hermes dimerisation domain"/>
    <property type="match status" value="1"/>
</dbReference>
<dbReference type="Pfam" id="PF05699">
    <property type="entry name" value="Dimer_Tnp_hAT"/>
    <property type="match status" value="1"/>
</dbReference>
<evidence type="ECO:0000313" key="9">
    <source>
        <dbReference type="Proteomes" id="UP000261540"/>
    </source>
</evidence>
<keyword evidence="2" id="KW-0479">Metal-binding</keyword>
<dbReference type="GO" id="GO:0005634">
    <property type="term" value="C:nucleus"/>
    <property type="evidence" value="ECO:0007669"/>
    <property type="project" value="UniProtKB-SubCell"/>
</dbReference>
<keyword evidence="5" id="KW-0539">Nucleus</keyword>
<dbReference type="PANTHER" id="PTHR46481">
    <property type="entry name" value="ZINC FINGER BED DOMAIN-CONTAINING PROTEIN 4"/>
    <property type="match status" value="1"/>
</dbReference>
<feature type="domain" description="HAT C-terminal dimerisation" evidence="7">
    <location>
        <begin position="486"/>
        <end position="541"/>
    </location>
</feature>
<proteinExistence type="predicted"/>